<dbReference type="SUPFAM" id="SSF46894">
    <property type="entry name" value="C-terminal effector domain of the bipartite response regulators"/>
    <property type="match status" value="1"/>
</dbReference>
<dbReference type="Gene3D" id="1.10.10.10">
    <property type="entry name" value="Winged helix-like DNA-binding domain superfamily/Winged helix DNA-binding domain"/>
    <property type="match status" value="1"/>
</dbReference>
<sequence length="530" mass="57324">MSGGAAVSVALVGRHLGLGHGCARLDLGLDLAEAADMALGVERQADLLDQLELRLQEVDVAFLVRGEILEQDLRDAVVDRIAVLRRLEIERAGLVLGGEVALDDLLDVLPDPQRIEFLEIGKPFEVPARRRVLVKTCFESRGRSSVLLSEAKRWTWCEPSSGEGAMKFDVDDLVDNIYEAAVIPDLWPGVLSELVRHGEGDGALLFTTDGNDFRYVTSPGFEAGTAEYVAEGWPARTDRAARLFAKQHAGFLTDLDVYTAEEMDAEPVFRDFLRPRGFGWGVASAITVPSGDRLIFNVERAFSRGPVTRDVVARLDALRPHLARAATMSARLRLQTVRVAAQVLDVVDIPAAVLGKQAQVLSVNAGCSKLYGTAIREARRLTLNNQDADRLLTRALDGISTELRNSTRSIPIPATEELGPMVLHILPVRRAAADLFNAASAIAIFTPVALSAPPDLSVLCGLFDLTGAEARVAREIAACRTIEEIAAQTGVSINTVRTQLKSVLAKTGTHRQAELVGLLAGAGSRNRPDR</sequence>
<comment type="caution">
    <text evidence="2">The sequence shown here is derived from an EMBL/GenBank/DDBJ whole genome shotgun (WGS) entry which is preliminary data.</text>
</comment>
<dbReference type="InterPro" id="IPR036388">
    <property type="entry name" value="WH-like_DNA-bd_sf"/>
</dbReference>
<dbReference type="InterPro" id="IPR016032">
    <property type="entry name" value="Sig_transdc_resp-reg_C-effctor"/>
</dbReference>
<keyword evidence="3" id="KW-1185">Reference proteome</keyword>
<evidence type="ECO:0000313" key="3">
    <source>
        <dbReference type="Proteomes" id="UP001156856"/>
    </source>
</evidence>
<evidence type="ECO:0000259" key="1">
    <source>
        <dbReference type="PROSITE" id="PS50043"/>
    </source>
</evidence>
<accession>A0ABQ6DM28</accession>
<dbReference type="PROSITE" id="PS50043">
    <property type="entry name" value="HTH_LUXR_2"/>
    <property type="match status" value="1"/>
</dbReference>
<dbReference type="CDD" id="cd06170">
    <property type="entry name" value="LuxR_C_like"/>
    <property type="match status" value="1"/>
</dbReference>
<organism evidence="2 3">
    <name type="scientific">Methylobacterium oxalidis</name>
    <dbReference type="NCBI Taxonomy" id="944322"/>
    <lineage>
        <taxon>Bacteria</taxon>
        <taxon>Pseudomonadati</taxon>
        <taxon>Pseudomonadota</taxon>
        <taxon>Alphaproteobacteria</taxon>
        <taxon>Hyphomicrobiales</taxon>
        <taxon>Methylobacteriaceae</taxon>
        <taxon>Methylobacterium</taxon>
    </lineage>
</organism>
<dbReference type="SMART" id="SM00421">
    <property type="entry name" value="HTH_LUXR"/>
    <property type="match status" value="1"/>
</dbReference>
<gene>
    <name evidence="2" type="ORF">GCM10007888_35300</name>
</gene>
<dbReference type="Proteomes" id="UP001156856">
    <property type="component" value="Unassembled WGS sequence"/>
</dbReference>
<protein>
    <recommendedName>
        <fullName evidence="1">HTH luxR-type domain-containing protein</fullName>
    </recommendedName>
</protein>
<name>A0ABQ6DM28_9HYPH</name>
<feature type="domain" description="HTH luxR-type" evidence="1">
    <location>
        <begin position="458"/>
        <end position="523"/>
    </location>
</feature>
<reference evidence="3" key="1">
    <citation type="journal article" date="2019" name="Int. J. Syst. Evol. Microbiol.">
        <title>The Global Catalogue of Microorganisms (GCM) 10K type strain sequencing project: providing services to taxonomists for standard genome sequencing and annotation.</title>
        <authorList>
            <consortium name="The Broad Institute Genomics Platform"/>
            <consortium name="The Broad Institute Genome Sequencing Center for Infectious Disease"/>
            <person name="Wu L."/>
            <person name="Ma J."/>
        </authorList>
    </citation>
    <scope>NUCLEOTIDE SEQUENCE [LARGE SCALE GENOMIC DNA]</scope>
    <source>
        <strain evidence="3">NBRC 107715</strain>
    </source>
</reference>
<dbReference type="InterPro" id="IPR000792">
    <property type="entry name" value="Tscrpt_reg_LuxR_C"/>
</dbReference>
<proteinExistence type="predicted"/>
<evidence type="ECO:0000313" key="2">
    <source>
        <dbReference type="EMBL" id="GLS65148.1"/>
    </source>
</evidence>
<dbReference type="EMBL" id="BSPK01000064">
    <property type="protein sequence ID" value="GLS65148.1"/>
    <property type="molecule type" value="Genomic_DNA"/>
</dbReference>